<dbReference type="SMART" id="SM00248">
    <property type="entry name" value="ANK"/>
    <property type="match status" value="9"/>
</dbReference>
<dbReference type="Proteomes" id="UP001174997">
    <property type="component" value="Unassembled WGS sequence"/>
</dbReference>
<evidence type="ECO:0000256" key="1">
    <source>
        <dbReference type="ARBA" id="ARBA00022737"/>
    </source>
</evidence>
<dbReference type="Pfam" id="PF12796">
    <property type="entry name" value="Ank_2"/>
    <property type="match status" value="1"/>
</dbReference>
<comment type="caution">
    <text evidence="8">The sequence shown here is derived from an EMBL/GenBank/DDBJ whole genome shotgun (WGS) entry which is preliminary data.</text>
</comment>
<dbReference type="EMBL" id="JAULSY010000017">
    <property type="protein sequence ID" value="KAK0671940.1"/>
    <property type="molecule type" value="Genomic_DNA"/>
</dbReference>
<accession>A0AA39ZJR3</accession>
<dbReference type="GO" id="GO:0009116">
    <property type="term" value="P:nucleoside metabolic process"/>
    <property type="evidence" value="ECO:0007669"/>
    <property type="project" value="InterPro"/>
</dbReference>
<feature type="domain" description="GPI inositol-deacylase winged helix" evidence="5">
    <location>
        <begin position="668"/>
        <end position="755"/>
    </location>
</feature>
<feature type="compositionally biased region" description="Basic and acidic residues" evidence="3">
    <location>
        <begin position="1537"/>
        <end position="1554"/>
    </location>
</feature>
<dbReference type="PROSITE" id="PS50297">
    <property type="entry name" value="ANK_REP_REGION"/>
    <property type="match status" value="3"/>
</dbReference>
<feature type="region of interest" description="Disordered" evidence="3">
    <location>
        <begin position="1416"/>
        <end position="1476"/>
    </location>
</feature>
<evidence type="ECO:0000256" key="2">
    <source>
        <dbReference type="PROSITE-ProRule" id="PRU00023"/>
    </source>
</evidence>
<dbReference type="InterPro" id="IPR027417">
    <property type="entry name" value="P-loop_NTPase"/>
</dbReference>
<dbReference type="PANTHER" id="PTHR46082:SF6">
    <property type="entry name" value="AAA+ ATPASE DOMAIN-CONTAINING PROTEIN-RELATED"/>
    <property type="match status" value="1"/>
</dbReference>
<evidence type="ECO:0000313" key="9">
    <source>
        <dbReference type="Proteomes" id="UP001174997"/>
    </source>
</evidence>
<dbReference type="Gene3D" id="3.40.50.1580">
    <property type="entry name" value="Nucleoside phosphorylase domain"/>
    <property type="match status" value="1"/>
</dbReference>
<evidence type="ECO:0000259" key="5">
    <source>
        <dbReference type="Pfam" id="PF22939"/>
    </source>
</evidence>
<dbReference type="PROSITE" id="PS50088">
    <property type="entry name" value="ANK_REPEAT"/>
    <property type="match status" value="5"/>
</dbReference>
<dbReference type="Pfam" id="PF01048">
    <property type="entry name" value="PNP_UDP_1"/>
    <property type="match status" value="1"/>
</dbReference>
<keyword evidence="2" id="KW-0040">ANK repeat</keyword>
<name>A0AA39ZJR3_9PEZI</name>
<feature type="domain" description="Nephrocystin 3-like N-terminal" evidence="7">
    <location>
        <begin position="392"/>
        <end position="556"/>
    </location>
</feature>
<feature type="domain" description="Nucleoside phosphorylase" evidence="4">
    <location>
        <begin position="23"/>
        <end position="338"/>
    </location>
</feature>
<evidence type="ECO:0000259" key="7">
    <source>
        <dbReference type="Pfam" id="PF24883"/>
    </source>
</evidence>
<dbReference type="InterPro" id="IPR054471">
    <property type="entry name" value="GPIID_WHD"/>
</dbReference>
<dbReference type="InterPro" id="IPR036770">
    <property type="entry name" value="Ankyrin_rpt-contain_sf"/>
</dbReference>
<evidence type="ECO:0000256" key="3">
    <source>
        <dbReference type="SAM" id="MobiDB-lite"/>
    </source>
</evidence>
<dbReference type="InterPro" id="IPR053137">
    <property type="entry name" value="NLR-like"/>
</dbReference>
<feature type="repeat" description="ANK" evidence="2">
    <location>
        <begin position="1053"/>
        <end position="1087"/>
    </location>
</feature>
<dbReference type="InterPro" id="IPR035994">
    <property type="entry name" value="Nucleoside_phosphorylase_sf"/>
</dbReference>
<evidence type="ECO:0000313" key="8">
    <source>
        <dbReference type="EMBL" id="KAK0671940.1"/>
    </source>
</evidence>
<dbReference type="Gene3D" id="1.25.40.20">
    <property type="entry name" value="Ankyrin repeat-containing domain"/>
    <property type="match status" value="2"/>
</dbReference>
<gene>
    <name evidence="8" type="ORF">QBC41DRAFT_42759</name>
</gene>
<organism evidence="8 9">
    <name type="scientific">Cercophora samala</name>
    <dbReference type="NCBI Taxonomy" id="330535"/>
    <lineage>
        <taxon>Eukaryota</taxon>
        <taxon>Fungi</taxon>
        <taxon>Dikarya</taxon>
        <taxon>Ascomycota</taxon>
        <taxon>Pezizomycotina</taxon>
        <taxon>Sordariomycetes</taxon>
        <taxon>Sordariomycetidae</taxon>
        <taxon>Sordariales</taxon>
        <taxon>Lasiosphaeriaceae</taxon>
        <taxon>Cercophora</taxon>
    </lineage>
</organism>
<feature type="region of interest" description="Disordered" evidence="3">
    <location>
        <begin position="1492"/>
        <end position="1561"/>
    </location>
</feature>
<dbReference type="GO" id="GO:0003824">
    <property type="term" value="F:catalytic activity"/>
    <property type="evidence" value="ECO:0007669"/>
    <property type="project" value="InterPro"/>
</dbReference>
<sequence>MATVCAPPCPSQPSGPGRHEFGIGIFCALPLEATAVAALLDTTWPFTAYGKAHGDTNKYSTGSIGRHNVVLVHMPGMGKVAASTAATNLRRSFPNIDLALVVGICGGAPFPEGGRGPKQEQLLGDVVISSGVLQYDFGRKLADRFVPKAKRLDPGIEVRSALAKLETRQSRDLMQADVAKHLRGLQATLDSAAYPGRESDVLFKPDYLHKHHNHNACEGCANYKDRVCSRSVEMTCQQLGCSEDMAVRRLRPHDRKQPLIHIGPVASGDTVMRSGKDRDEIVEQHGVAAFEMEGAAVWDVFSNCLIIKGICDYADSHKNKLFQGYAAATAAAVTRSFLQDWDIYVSDQAKQVQTRMHIGGHVLAPEDWALLKHLEKSPYRDRKNRNPDIVQGTCQWFIHHRVFHEWDKRKSRALWVSADPGCGKSVLAKYLCEQVIPTTGERTTCYFFFKADFEDQKSMANALSCILHQLLRQDPSLFSFAIRNQLQVDPERFTKSFHDLWETLLSAAEAKKYGEIVCILDAIDECSDGRGQFAAEIRRLSRSGQYANLRFIITSRPIEAIRRDFQMRDGAGLSVIHLRGENEEEVAMISNEIDIFIKARIRGITSLFDLEDDERTFLQNKLLSVPHRTYLWVYLVLESIESVADLDKAGLIKLTTELPKSVDEAYENILSSSEEPEEASRILQIILGAWRPLTVQEMNFALSIREQHQSYEDVKLVPQARFERRLRDICGLLVTIVDSKVYLLHQTVREFLVKSADKPADNSNYGSTRRWKHTIEPAHDHLLLWKICYWHLLFPVFDGNLSPYDYDVQYSLEISADSHLFLSYSGRYFVAHLLMLQTTTDNSWVQSAVTLCQRAEIRYPLWYKAYRGQHRPTALTAAIGFGLLEPVKILLETGQHDINGKDHAGFKPLYYGAFPAARLRSSDRGLPMVELLLDYGATQIDVNKHNNCLLHLLIRSGYVTYALPCFDLIKLVLDRGANVNCTCKDGMSPVFLAQDGKLLNLLIERGADVNAKVKGGPDSGRSVLSYATEHAQSIQVLERLLAAGAFIDEKDDASRTPLLHAVIKRSTKPEVLQFLVQKGADVNATDANGRSVLSWAVSIPSVWGWDISQLLIRNGAVVDARDDFGRTPLSYSADVPRGMSTLELLVAEGADVNSVDNSGMSVLSQAMVRGLTDNVAALLRCGADVDARDEDSRTPLSRATQFRDFGLVNLFVNWGADVNAVDGSGRSILSWAQGHQALVEHLTDFGAHMNPKPLGYESQGSGSDVEDWIKRHAVNKGHQRRDTASIHPIPIPTRVFDHQNNSDTISSKDINMSESKVHQKMDQQVTRNINALKDDHIPHSPPSLDHNTPNSAVNEPLAWLTANVLSDDHRLYVEPYLESENNGDLHGHHEQSSKMKVSTNHSTRSEYVSLFATTFHNPGRKPSVSTNVKRPMIQHNRGRQGLQRTRSEDSCSDNDSLKVGPPSSESETASTDSLHSWSAPLKWRVDANKRGGQYGDETLGQDSDDQSIALRMGSQRGNEEGEADDENEERGTEDEGEYRHSRFEVEGYGDEHTEGANQNSE</sequence>
<dbReference type="InterPro" id="IPR002110">
    <property type="entry name" value="Ankyrin_rpt"/>
</dbReference>
<feature type="repeat" description="ANK" evidence="2">
    <location>
        <begin position="1019"/>
        <end position="1052"/>
    </location>
</feature>
<dbReference type="Pfam" id="PF22939">
    <property type="entry name" value="WHD_GPIID"/>
    <property type="match status" value="1"/>
</dbReference>
<dbReference type="Pfam" id="PF24883">
    <property type="entry name" value="NPHP3_N"/>
    <property type="match status" value="1"/>
</dbReference>
<protein>
    <submittedName>
        <fullName evidence="8">Uncharacterized protein</fullName>
    </submittedName>
</protein>
<dbReference type="SUPFAM" id="SSF52540">
    <property type="entry name" value="P-loop containing nucleoside triphosphate hydrolases"/>
    <property type="match status" value="1"/>
</dbReference>
<feature type="compositionally biased region" description="Basic and acidic residues" evidence="3">
    <location>
        <begin position="1383"/>
        <end position="1393"/>
    </location>
</feature>
<dbReference type="InterPro" id="IPR056884">
    <property type="entry name" value="NPHP3-like_N"/>
</dbReference>
<feature type="repeat" description="ANK" evidence="2">
    <location>
        <begin position="1124"/>
        <end position="1157"/>
    </location>
</feature>
<dbReference type="PANTHER" id="PTHR46082">
    <property type="entry name" value="ATP/GTP-BINDING PROTEIN-RELATED"/>
    <property type="match status" value="1"/>
</dbReference>
<dbReference type="InterPro" id="IPR000845">
    <property type="entry name" value="Nucleoside_phosphorylase_d"/>
</dbReference>
<reference evidence="8" key="1">
    <citation type="submission" date="2023-06" db="EMBL/GenBank/DDBJ databases">
        <title>Genome-scale phylogeny and comparative genomics of the fungal order Sordariales.</title>
        <authorList>
            <consortium name="Lawrence Berkeley National Laboratory"/>
            <person name="Hensen N."/>
            <person name="Bonometti L."/>
            <person name="Westerberg I."/>
            <person name="Brannstrom I.O."/>
            <person name="Guillou S."/>
            <person name="Cros-Aarteil S."/>
            <person name="Calhoun S."/>
            <person name="Haridas S."/>
            <person name="Kuo A."/>
            <person name="Mondo S."/>
            <person name="Pangilinan J."/>
            <person name="Riley R."/>
            <person name="Labutti K."/>
            <person name="Andreopoulos B."/>
            <person name="Lipzen A."/>
            <person name="Chen C."/>
            <person name="Yanf M."/>
            <person name="Daum C."/>
            <person name="Ng V."/>
            <person name="Clum A."/>
            <person name="Steindorff A."/>
            <person name="Ohm R."/>
            <person name="Martin F."/>
            <person name="Silar P."/>
            <person name="Natvig D."/>
            <person name="Lalanne C."/>
            <person name="Gautier V."/>
            <person name="Ament-Velasquez S.L."/>
            <person name="Kruys A."/>
            <person name="Hutchinson M.I."/>
            <person name="Powell A.J."/>
            <person name="Barry K."/>
            <person name="Miller A.N."/>
            <person name="Grigoriev I.V."/>
            <person name="Debuchy R."/>
            <person name="Gladieux P."/>
            <person name="Thoren M.H."/>
            <person name="Johannesson H."/>
        </authorList>
    </citation>
    <scope>NUCLEOTIDE SEQUENCE</scope>
    <source>
        <strain evidence="8">CBS 307.81</strain>
    </source>
</reference>
<feature type="region of interest" description="Disordered" evidence="3">
    <location>
        <begin position="1382"/>
        <end position="1401"/>
    </location>
</feature>
<feature type="repeat" description="ANK" evidence="2">
    <location>
        <begin position="1158"/>
        <end position="1190"/>
    </location>
</feature>
<feature type="repeat" description="ANK" evidence="2">
    <location>
        <begin position="1191"/>
        <end position="1223"/>
    </location>
</feature>
<feature type="compositionally biased region" description="Acidic residues" evidence="3">
    <location>
        <begin position="1520"/>
        <end position="1536"/>
    </location>
</feature>
<dbReference type="SUPFAM" id="SSF48403">
    <property type="entry name" value="Ankyrin repeat"/>
    <property type="match status" value="1"/>
</dbReference>
<feature type="domain" description="DUF7069" evidence="6">
    <location>
        <begin position="589"/>
        <end position="642"/>
    </location>
</feature>
<dbReference type="InterPro" id="IPR055497">
    <property type="entry name" value="DUF7069"/>
</dbReference>
<dbReference type="Gene3D" id="3.40.50.300">
    <property type="entry name" value="P-loop containing nucleotide triphosphate hydrolases"/>
    <property type="match status" value="1"/>
</dbReference>
<evidence type="ECO:0000259" key="4">
    <source>
        <dbReference type="Pfam" id="PF01048"/>
    </source>
</evidence>
<dbReference type="SUPFAM" id="SSF53167">
    <property type="entry name" value="Purine and uridine phosphorylases"/>
    <property type="match status" value="1"/>
</dbReference>
<evidence type="ECO:0000259" key="6">
    <source>
        <dbReference type="Pfam" id="PF23239"/>
    </source>
</evidence>
<keyword evidence="1" id="KW-0677">Repeat</keyword>
<dbReference type="Pfam" id="PF23239">
    <property type="entry name" value="DUF7069"/>
    <property type="match status" value="1"/>
</dbReference>
<feature type="compositionally biased region" description="Polar residues" evidence="3">
    <location>
        <begin position="1463"/>
        <end position="1476"/>
    </location>
</feature>
<proteinExistence type="predicted"/>
<keyword evidence="9" id="KW-1185">Reference proteome</keyword>